<gene>
    <name evidence="13" type="ORF">A9299_10470</name>
</gene>
<dbReference type="Pfam" id="PF00580">
    <property type="entry name" value="UvrD-helicase"/>
    <property type="match status" value="1"/>
</dbReference>
<sequence length="718" mass="81768">MTINNLLDELNPAQRKAANTDAQNTLVLAGAGSGKTKTIVARAAYLIDKGVPANEIQIVTFTRRAASEIVTRVESHLGTQAEGLRASTFHTFCLSILRRYPKVFDLKGFNIIDRDDQIMMFKLLRGKLEDKRAKEAAAKNSQTSTGKTITFQRKKAAQTISEILPKPKELVDLYSYSRNTQISLKDALYKQLPDFQPAYEEIKAVMKGYEAQKQERHYLDYDDILEYVARYLNADDWLLERVTENTKYLLVDEMQDTNPLQWLLLQPFIGRTQLFCVGDDAQSIYGFRGANFENIHSFKERVPDAEVLTLDLNYRSTQEILDLSNWLLDRSELDYKKRLTAHRGEGIKPVLHSFGNEFDEARFIVSDLKKRYDKGAPWHHHMILLRSAFSGRQVESALIAANIPYVFIGGTKLLEAAHVKDLISMLRVTVNYLDELAWIRFLTLWDGIGDAGAGKLVNEFLTLPDLNACIEVLDKKSKVPKPAIEALKELAKLQELPEKSIDIAFNALTDQLQKNYEKKDWESRARDFDLIKQLAMRHGTLADFIEAYILDPISHSEVSKQDNDDLVTLITIHSAKGAEREVCYIVNASVGQYPHIRAQDSFEEVEEERRVLYVAMTRAKDELIITRQNLNTWATSRVDANNRTIESYFLSEVPANLLPNDSGFNSFGGFRADNSFHQPLKKKPKIGIDFDDDLDGWGGSDPCCQQRRKILGRFHQTS</sequence>
<accession>A0AA91FMU1</accession>
<evidence type="ECO:0000256" key="9">
    <source>
        <dbReference type="ARBA" id="ARBA00048988"/>
    </source>
</evidence>
<evidence type="ECO:0000256" key="10">
    <source>
        <dbReference type="PROSITE-ProRule" id="PRU00560"/>
    </source>
</evidence>
<dbReference type="PANTHER" id="PTHR11070">
    <property type="entry name" value="UVRD / RECB / PCRA DNA HELICASE FAMILY MEMBER"/>
    <property type="match status" value="1"/>
</dbReference>
<evidence type="ECO:0000256" key="7">
    <source>
        <dbReference type="ARBA" id="ARBA00034617"/>
    </source>
</evidence>
<dbReference type="GO" id="GO:0005524">
    <property type="term" value="F:ATP binding"/>
    <property type="evidence" value="ECO:0007669"/>
    <property type="project" value="UniProtKB-UniRule"/>
</dbReference>
<evidence type="ECO:0000313" key="13">
    <source>
        <dbReference type="EMBL" id="OBX63949.1"/>
    </source>
</evidence>
<comment type="caution">
    <text evidence="13">The sequence shown here is derived from an EMBL/GenBank/DDBJ whole genome shotgun (WGS) entry which is preliminary data.</text>
</comment>
<keyword evidence="6" id="KW-0413">Isomerase</keyword>
<feature type="binding site" evidence="10">
    <location>
        <begin position="29"/>
        <end position="36"/>
    </location>
    <ligand>
        <name>ATP</name>
        <dbReference type="ChEBI" id="CHEBI:30616"/>
    </ligand>
</feature>
<dbReference type="InterPro" id="IPR014017">
    <property type="entry name" value="DNA_helicase_UvrD-like_C"/>
</dbReference>
<dbReference type="InterPro" id="IPR000212">
    <property type="entry name" value="DNA_helicase_UvrD/REP"/>
</dbReference>
<dbReference type="PROSITE" id="PS51198">
    <property type="entry name" value="UVRD_HELICASE_ATP_BIND"/>
    <property type="match status" value="1"/>
</dbReference>
<dbReference type="InterPro" id="IPR027417">
    <property type="entry name" value="P-loop_NTPase"/>
</dbReference>
<dbReference type="GO" id="GO:0003677">
    <property type="term" value="F:DNA binding"/>
    <property type="evidence" value="ECO:0007669"/>
    <property type="project" value="InterPro"/>
</dbReference>
<dbReference type="PROSITE" id="PS51217">
    <property type="entry name" value="UVRD_HELICASE_CTER"/>
    <property type="match status" value="1"/>
</dbReference>
<evidence type="ECO:0000256" key="2">
    <source>
        <dbReference type="ARBA" id="ARBA00022741"/>
    </source>
</evidence>
<keyword evidence="3 10" id="KW-0378">Hydrolase</keyword>
<proteinExistence type="inferred from homology"/>
<name>A0AA91FMU1_FAUOS</name>
<dbReference type="Pfam" id="PF13361">
    <property type="entry name" value="UvrD_C"/>
    <property type="match status" value="1"/>
</dbReference>
<comment type="similarity">
    <text evidence="1">Belongs to the helicase family. UvrD subfamily.</text>
</comment>
<dbReference type="PANTHER" id="PTHR11070:SF3">
    <property type="entry name" value="DNA 3'-5' HELICASE"/>
    <property type="match status" value="1"/>
</dbReference>
<dbReference type="Gene3D" id="1.10.486.10">
    <property type="entry name" value="PCRA, domain 4"/>
    <property type="match status" value="1"/>
</dbReference>
<evidence type="ECO:0000256" key="4">
    <source>
        <dbReference type="ARBA" id="ARBA00022806"/>
    </source>
</evidence>
<dbReference type="EC" id="5.6.2.4" evidence="8"/>
<evidence type="ECO:0000256" key="5">
    <source>
        <dbReference type="ARBA" id="ARBA00022840"/>
    </source>
</evidence>
<dbReference type="InterPro" id="IPR014016">
    <property type="entry name" value="UvrD-like_ATP-bd"/>
</dbReference>
<dbReference type="SUPFAM" id="SSF52540">
    <property type="entry name" value="P-loop containing nucleoside triphosphate hydrolases"/>
    <property type="match status" value="1"/>
</dbReference>
<reference evidence="13" key="1">
    <citation type="submission" date="2016-06" db="EMBL/GenBank/DDBJ databases">
        <title>Draft genome of Moraxella osloensis CCUG 67237.</title>
        <authorList>
            <person name="Salva-Serra F."/>
            <person name="Engstrom-Jakobsson H."/>
            <person name="Thorell K."/>
            <person name="Gonzales-Siles L."/>
            <person name="Karlsson R."/>
            <person name="Boulund F."/>
            <person name="Engstrand L."/>
            <person name="Kristiansson E."/>
            <person name="Moore E."/>
        </authorList>
    </citation>
    <scope>NUCLEOTIDE SEQUENCE [LARGE SCALE GENOMIC DNA]</scope>
    <source>
        <strain evidence="13">CCUG 67237</strain>
    </source>
</reference>
<evidence type="ECO:0000256" key="3">
    <source>
        <dbReference type="ARBA" id="ARBA00022801"/>
    </source>
</evidence>
<dbReference type="InterPro" id="IPR013986">
    <property type="entry name" value="DExx_box_DNA_helicase_dom_sf"/>
</dbReference>
<feature type="domain" description="UvrD-like helicase ATP-binding" evidence="11">
    <location>
        <begin position="8"/>
        <end position="317"/>
    </location>
</feature>
<dbReference type="Gene3D" id="3.40.50.300">
    <property type="entry name" value="P-loop containing nucleotide triphosphate hydrolases"/>
    <property type="match status" value="2"/>
</dbReference>
<dbReference type="GO" id="GO:0000725">
    <property type="term" value="P:recombinational repair"/>
    <property type="evidence" value="ECO:0007669"/>
    <property type="project" value="TreeGrafter"/>
</dbReference>
<dbReference type="Gene3D" id="1.10.10.160">
    <property type="match status" value="1"/>
</dbReference>
<comment type="catalytic activity">
    <reaction evidence="7">
        <text>Couples ATP hydrolysis with the unwinding of duplex DNA by translocating in the 3'-5' direction.</text>
        <dbReference type="EC" id="5.6.2.4"/>
    </reaction>
</comment>
<keyword evidence="5 10" id="KW-0067">ATP-binding</keyword>
<dbReference type="GO" id="GO:0043138">
    <property type="term" value="F:3'-5' DNA helicase activity"/>
    <property type="evidence" value="ECO:0007669"/>
    <property type="project" value="UniProtKB-EC"/>
</dbReference>
<comment type="catalytic activity">
    <reaction evidence="9">
        <text>ATP + H2O = ADP + phosphate + H(+)</text>
        <dbReference type="Rhea" id="RHEA:13065"/>
        <dbReference type="ChEBI" id="CHEBI:15377"/>
        <dbReference type="ChEBI" id="CHEBI:15378"/>
        <dbReference type="ChEBI" id="CHEBI:30616"/>
        <dbReference type="ChEBI" id="CHEBI:43474"/>
        <dbReference type="ChEBI" id="CHEBI:456216"/>
        <dbReference type="EC" id="5.6.2.4"/>
    </reaction>
</comment>
<protein>
    <recommendedName>
        <fullName evidence="8">DNA 3'-5' helicase</fullName>
        <ecNumber evidence="8">5.6.2.4</ecNumber>
    </recommendedName>
</protein>
<organism evidence="13">
    <name type="scientific">Faucicola osloensis</name>
    <name type="common">Moraxella osloensis</name>
    <dbReference type="NCBI Taxonomy" id="34062"/>
    <lineage>
        <taxon>Bacteria</taxon>
        <taxon>Pseudomonadati</taxon>
        <taxon>Pseudomonadota</taxon>
        <taxon>Gammaproteobacteria</taxon>
        <taxon>Moraxellales</taxon>
        <taxon>Moraxellaceae</taxon>
        <taxon>Faucicola</taxon>
    </lineage>
</organism>
<evidence type="ECO:0000259" key="12">
    <source>
        <dbReference type="PROSITE" id="PS51217"/>
    </source>
</evidence>
<dbReference type="GO" id="GO:0005829">
    <property type="term" value="C:cytosol"/>
    <property type="evidence" value="ECO:0007669"/>
    <property type="project" value="TreeGrafter"/>
</dbReference>
<keyword evidence="2 10" id="KW-0547">Nucleotide-binding</keyword>
<dbReference type="GO" id="GO:0016787">
    <property type="term" value="F:hydrolase activity"/>
    <property type="evidence" value="ECO:0007669"/>
    <property type="project" value="UniProtKB-UniRule"/>
</dbReference>
<evidence type="ECO:0000256" key="8">
    <source>
        <dbReference type="ARBA" id="ARBA00034808"/>
    </source>
</evidence>
<keyword evidence="4 10" id="KW-0347">Helicase</keyword>
<dbReference type="AlphaFoldDB" id="A0AA91FMU1"/>
<evidence type="ECO:0000259" key="11">
    <source>
        <dbReference type="PROSITE" id="PS51198"/>
    </source>
</evidence>
<evidence type="ECO:0000256" key="6">
    <source>
        <dbReference type="ARBA" id="ARBA00023235"/>
    </source>
</evidence>
<dbReference type="CDD" id="cd17932">
    <property type="entry name" value="DEXQc_UvrD"/>
    <property type="match status" value="1"/>
</dbReference>
<evidence type="ECO:0000256" key="1">
    <source>
        <dbReference type="ARBA" id="ARBA00009922"/>
    </source>
</evidence>
<dbReference type="EMBL" id="LZMT01000022">
    <property type="protein sequence ID" value="OBX63949.1"/>
    <property type="molecule type" value="Genomic_DNA"/>
</dbReference>
<feature type="domain" description="UvrD-like helicase C-terminal" evidence="12">
    <location>
        <begin position="318"/>
        <end position="577"/>
    </location>
</feature>